<comment type="similarity">
    <text evidence="1">Belongs to the PRKRIP1 family.</text>
</comment>
<evidence type="ECO:0000313" key="3">
    <source>
        <dbReference type="EMBL" id="CAB3265167.1"/>
    </source>
</evidence>
<dbReference type="GO" id="GO:0004860">
    <property type="term" value="F:protein kinase inhibitor activity"/>
    <property type="evidence" value="ECO:0007669"/>
    <property type="project" value="TreeGrafter"/>
</dbReference>
<name>A0A6F9DP04_9ASCI</name>
<feature type="region of interest" description="Disordered" evidence="2">
    <location>
        <begin position="109"/>
        <end position="157"/>
    </location>
</feature>
<evidence type="ECO:0000256" key="2">
    <source>
        <dbReference type="SAM" id="MobiDB-lite"/>
    </source>
</evidence>
<dbReference type="GO" id="GO:0005730">
    <property type="term" value="C:nucleolus"/>
    <property type="evidence" value="ECO:0007669"/>
    <property type="project" value="TreeGrafter"/>
</dbReference>
<protein>
    <submittedName>
        <fullName evidence="3">PRKR-interacting protein 1 homolog</fullName>
    </submittedName>
</protein>
<dbReference type="InterPro" id="IPR009548">
    <property type="entry name" value="Prkrip1"/>
</dbReference>
<sequence length="181" mass="21493">MDGKAIRNEARMDEKAAEKTIKVIKGPADIQRLKVEKLMKNPDKPVYIPEQKKAWKPKDAPEFVRDVMGSSAGAGSGEFHVYRHIRRREFTRQKFMSYEDKRRKLDEEYAQKQEENKKAAEEATNKKRAKRLRKKQNMKLKKKQEKSKTKQKKQMSKVTVMVLIPMLRKQQTLYDKHNKQF</sequence>
<dbReference type="AlphaFoldDB" id="A0A6F9DP04"/>
<dbReference type="PANTHER" id="PTHR13507:SF0">
    <property type="entry name" value="PRKR-INTERACTING PROTEIN 1"/>
    <property type="match status" value="1"/>
</dbReference>
<accession>A0A6F9DP04</accession>
<proteinExistence type="evidence at transcript level"/>
<dbReference type="Pfam" id="PF06658">
    <property type="entry name" value="DUF1168"/>
    <property type="match status" value="1"/>
</dbReference>
<dbReference type="PANTHER" id="PTHR13507">
    <property type="entry name" value="PRKR-INTERACTING PROTEIN 1"/>
    <property type="match status" value="1"/>
</dbReference>
<reference evidence="3" key="1">
    <citation type="submission" date="2020-04" db="EMBL/GenBank/DDBJ databases">
        <authorList>
            <person name="Neveu A P."/>
        </authorList>
    </citation>
    <scope>NUCLEOTIDE SEQUENCE</scope>
    <source>
        <tissue evidence="3">Whole embryo</tissue>
    </source>
</reference>
<organism evidence="3">
    <name type="scientific">Phallusia mammillata</name>
    <dbReference type="NCBI Taxonomy" id="59560"/>
    <lineage>
        <taxon>Eukaryota</taxon>
        <taxon>Metazoa</taxon>
        <taxon>Chordata</taxon>
        <taxon>Tunicata</taxon>
        <taxon>Ascidiacea</taxon>
        <taxon>Phlebobranchia</taxon>
        <taxon>Ascidiidae</taxon>
        <taxon>Phallusia</taxon>
    </lineage>
</organism>
<feature type="compositionally biased region" description="Basic and acidic residues" evidence="2">
    <location>
        <begin position="109"/>
        <end position="125"/>
    </location>
</feature>
<feature type="compositionally biased region" description="Basic residues" evidence="2">
    <location>
        <begin position="126"/>
        <end position="155"/>
    </location>
</feature>
<gene>
    <name evidence="3" type="primary">Prkrip1</name>
</gene>
<dbReference type="GO" id="GO:0019901">
    <property type="term" value="F:protein kinase binding"/>
    <property type="evidence" value="ECO:0007669"/>
    <property type="project" value="TreeGrafter"/>
</dbReference>
<evidence type="ECO:0000256" key="1">
    <source>
        <dbReference type="ARBA" id="ARBA00010717"/>
    </source>
</evidence>
<dbReference type="EMBL" id="LR789305">
    <property type="protein sequence ID" value="CAB3265167.1"/>
    <property type="molecule type" value="mRNA"/>
</dbReference>
<dbReference type="GO" id="GO:0003725">
    <property type="term" value="F:double-stranded RNA binding"/>
    <property type="evidence" value="ECO:0007669"/>
    <property type="project" value="InterPro"/>
</dbReference>